<evidence type="ECO:0000259" key="6">
    <source>
        <dbReference type="SMART" id="SM00900"/>
    </source>
</evidence>
<dbReference type="SUPFAM" id="SSF54862">
    <property type="entry name" value="4Fe-4S ferredoxins"/>
    <property type="match status" value="1"/>
</dbReference>
<keyword evidence="3 4" id="KW-0472">Membrane</keyword>
<evidence type="ECO:0000313" key="7">
    <source>
        <dbReference type="EMBL" id="MBL1377743.1"/>
    </source>
</evidence>
<name>A0ABS1QS96_9GAMM</name>
<dbReference type="SMART" id="SM00900">
    <property type="entry name" value="FMN_bind"/>
    <property type="match status" value="1"/>
</dbReference>
<dbReference type="Proteomes" id="UP000638570">
    <property type="component" value="Unassembled WGS sequence"/>
</dbReference>
<dbReference type="InterPro" id="IPR017896">
    <property type="entry name" value="4Fe4S_Fe-S-bd"/>
</dbReference>
<accession>A0ABS1QS96</accession>
<dbReference type="PANTHER" id="PTHR30224:SF4">
    <property type="entry name" value="ELECTRON TRANSPORT PROTEIN YCCM-RELATED"/>
    <property type="match status" value="1"/>
</dbReference>
<keyword evidence="5" id="KW-0732">Signal</keyword>
<proteinExistence type="predicted"/>
<evidence type="ECO:0000256" key="5">
    <source>
        <dbReference type="SAM" id="SignalP"/>
    </source>
</evidence>
<dbReference type="RefSeq" id="WP_202084964.1">
    <property type="nucleotide sequence ID" value="NZ_JAERTZ010000022.1"/>
</dbReference>
<dbReference type="InterPro" id="IPR007329">
    <property type="entry name" value="FMN-bd"/>
</dbReference>
<gene>
    <name evidence="7" type="ORF">JKV55_10420</name>
</gene>
<keyword evidence="4" id="KW-0812">Transmembrane</keyword>
<keyword evidence="8" id="KW-1185">Reference proteome</keyword>
<feature type="transmembrane region" description="Helical" evidence="4">
    <location>
        <begin position="493"/>
        <end position="520"/>
    </location>
</feature>
<evidence type="ECO:0000256" key="3">
    <source>
        <dbReference type="ARBA" id="ARBA00023136"/>
    </source>
</evidence>
<keyword evidence="4" id="KW-1133">Transmembrane helix</keyword>
<feature type="transmembrane region" description="Helical" evidence="4">
    <location>
        <begin position="446"/>
        <end position="473"/>
    </location>
</feature>
<dbReference type="Pfam" id="PF12801">
    <property type="entry name" value="Fer4_5"/>
    <property type="match status" value="2"/>
</dbReference>
<evidence type="ECO:0000256" key="2">
    <source>
        <dbReference type="ARBA" id="ARBA00022475"/>
    </source>
</evidence>
<feature type="domain" description="FMN-binding" evidence="6">
    <location>
        <begin position="74"/>
        <end position="167"/>
    </location>
</feature>
<reference evidence="8" key="1">
    <citation type="submission" date="2021-01" db="EMBL/GenBank/DDBJ databases">
        <title>Genome public.</title>
        <authorList>
            <person name="Liu C."/>
            <person name="Sun Q."/>
        </authorList>
    </citation>
    <scope>NUCLEOTIDE SEQUENCE [LARGE SCALE GENOMIC DNA]</scope>
    <source>
        <strain evidence="8">CGMCC 1.18722</strain>
    </source>
</reference>
<feature type="transmembrane region" description="Helical" evidence="4">
    <location>
        <begin position="551"/>
        <end position="568"/>
    </location>
</feature>
<feature type="signal peptide" evidence="5">
    <location>
        <begin position="1"/>
        <end position="22"/>
    </location>
</feature>
<feature type="transmembrane region" description="Helical" evidence="4">
    <location>
        <begin position="411"/>
        <end position="434"/>
    </location>
</feature>
<keyword evidence="2" id="KW-1003">Cell membrane</keyword>
<protein>
    <submittedName>
        <fullName evidence="7">Regulatory protein NosR</fullName>
    </submittedName>
</protein>
<sequence>MLLARLLASLLLLVALNGATNADPRADAPRLLADWYPQAAIEPISVPFSGWRIIPDDRRVRYAFLSRQFADIPAYSGKPVELLLAMDEHGRLEHSRVVEHHEPILLIGIPEFKLTEFVNQYRGIDARERVQVGLSRRDDIHSVDGVTGATVTVMVINQTIMRALRTVQATLAEGNVESFPEQTATPATLRPEWQPRTWVELNERQLIRPLRLTEGEVEQAFAGTRAASRSAPAVPDARFMELYFAPLGVADAGINLLGQQQHERLMATLEPGDQPILVVASGDYSFRGNGFVRGGIFDRIRLWQGSEEIAFRDMDYQRLAPSDLQVEGTPAFGELAIFIARDRALDLTRPWQFELMVRRQVGALDSEFASFYADYQLPEAYLELPGPMAAAEPSWSEEETPLWVSVWQHKAVPIAVLGVGLLVLVIILFLQDWLVRHPRLLHRLRIGYLCYTLFFIGWYSLAQLSIVNVFTFLHALFTGFQWSSFLLDPMMFILWSFVALTLLLWGRGIFCGWLCPFGALQELVNEAARKLKIKQFTVPFALHERLWALKYLLLLGLFGLSLQSLALAEQAAEVEPFKTAMTLRFMREWGYVLYALGWVLLSLFVRKAYCRYICPLGAALAVPARLRLFDWLKRRQECGTPCQLCAKECEVQAIHPDGRINANECHHCLDCQTTYYHQRKCPPLVIKAKKRRQRELERGAARIKVTNVDTPGLQGESNEQA</sequence>
<feature type="transmembrane region" description="Helical" evidence="4">
    <location>
        <begin position="588"/>
        <end position="605"/>
    </location>
</feature>
<evidence type="ECO:0000313" key="8">
    <source>
        <dbReference type="Proteomes" id="UP000638570"/>
    </source>
</evidence>
<dbReference type="InterPro" id="IPR052378">
    <property type="entry name" value="NosR_regulator"/>
</dbReference>
<dbReference type="PIRSF" id="PIRSF036354">
    <property type="entry name" value="NosR"/>
    <property type="match status" value="1"/>
</dbReference>
<comment type="subcellular location">
    <subcellularLocation>
        <location evidence="1">Cell membrane</location>
    </subcellularLocation>
</comment>
<dbReference type="EMBL" id="JAERTZ010000022">
    <property type="protein sequence ID" value="MBL1377743.1"/>
    <property type="molecule type" value="Genomic_DNA"/>
</dbReference>
<dbReference type="InterPro" id="IPR011399">
    <property type="entry name" value="NosR"/>
</dbReference>
<dbReference type="Pfam" id="PF04205">
    <property type="entry name" value="FMN_bind"/>
    <property type="match status" value="1"/>
</dbReference>
<evidence type="ECO:0000256" key="1">
    <source>
        <dbReference type="ARBA" id="ARBA00004236"/>
    </source>
</evidence>
<organism evidence="7 8">
    <name type="scientific">Zobellella iuensis</name>
    <dbReference type="NCBI Taxonomy" id="2803811"/>
    <lineage>
        <taxon>Bacteria</taxon>
        <taxon>Pseudomonadati</taxon>
        <taxon>Pseudomonadota</taxon>
        <taxon>Gammaproteobacteria</taxon>
        <taxon>Aeromonadales</taxon>
        <taxon>Aeromonadaceae</taxon>
        <taxon>Zobellella</taxon>
    </lineage>
</organism>
<evidence type="ECO:0000256" key="4">
    <source>
        <dbReference type="SAM" id="Phobius"/>
    </source>
</evidence>
<feature type="chain" id="PRO_5046227443" evidence="5">
    <location>
        <begin position="23"/>
        <end position="721"/>
    </location>
</feature>
<dbReference type="PANTHER" id="PTHR30224">
    <property type="entry name" value="ELECTRON TRANSPORT PROTEIN"/>
    <property type="match status" value="1"/>
</dbReference>
<comment type="caution">
    <text evidence="7">The sequence shown here is derived from an EMBL/GenBank/DDBJ whole genome shotgun (WGS) entry which is preliminary data.</text>
</comment>